<dbReference type="Proteomes" id="UP000663881">
    <property type="component" value="Unassembled WGS sequence"/>
</dbReference>
<dbReference type="EMBL" id="CAJNON010000087">
    <property type="protein sequence ID" value="CAF0943308.1"/>
    <property type="molecule type" value="Genomic_DNA"/>
</dbReference>
<comment type="caution">
    <text evidence="4">The sequence shown here is derived from an EMBL/GenBank/DDBJ whole genome shotgun (WGS) entry which is preliminary data.</text>
</comment>
<dbReference type="Gene3D" id="2.60.40.790">
    <property type="match status" value="1"/>
</dbReference>
<organism evidence="4 6">
    <name type="scientific">Adineta steineri</name>
    <dbReference type="NCBI Taxonomy" id="433720"/>
    <lineage>
        <taxon>Eukaryota</taxon>
        <taxon>Metazoa</taxon>
        <taxon>Spiralia</taxon>
        <taxon>Gnathifera</taxon>
        <taxon>Rotifera</taxon>
        <taxon>Eurotatoria</taxon>
        <taxon>Bdelloidea</taxon>
        <taxon>Adinetida</taxon>
        <taxon>Adinetidae</taxon>
        <taxon>Adineta</taxon>
    </lineage>
</organism>
<dbReference type="SUPFAM" id="SSF49764">
    <property type="entry name" value="HSP20-like chaperones"/>
    <property type="match status" value="1"/>
</dbReference>
<gene>
    <name evidence="5" type="ORF">OKA104_LOCUS25078</name>
    <name evidence="4" type="ORF">VCS650_LOCUS11628</name>
</gene>
<comment type="similarity">
    <text evidence="1 2">Belongs to the small heat shock protein (HSP20) family.</text>
</comment>
<dbReference type="GO" id="GO:0005525">
    <property type="term" value="F:GTP binding"/>
    <property type="evidence" value="ECO:0007669"/>
    <property type="project" value="InterPro"/>
</dbReference>
<dbReference type="Pfam" id="PF02263">
    <property type="entry name" value="GBP"/>
    <property type="match status" value="1"/>
</dbReference>
<dbReference type="Pfam" id="PF00011">
    <property type="entry name" value="HSP20"/>
    <property type="match status" value="1"/>
</dbReference>
<dbReference type="InterPro" id="IPR015894">
    <property type="entry name" value="Guanylate-bd_N"/>
</dbReference>
<evidence type="ECO:0000259" key="3">
    <source>
        <dbReference type="PROSITE" id="PS01031"/>
    </source>
</evidence>
<evidence type="ECO:0000313" key="5">
    <source>
        <dbReference type="EMBL" id="CAF3917636.1"/>
    </source>
</evidence>
<dbReference type="Gene3D" id="3.40.50.300">
    <property type="entry name" value="P-loop containing nucleotide triphosphate hydrolases"/>
    <property type="match status" value="1"/>
</dbReference>
<feature type="domain" description="SHSP" evidence="3">
    <location>
        <begin position="410"/>
        <end position="519"/>
    </location>
</feature>
<dbReference type="SUPFAM" id="SSF52540">
    <property type="entry name" value="P-loop containing nucleoside triphosphate hydrolases"/>
    <property type="match status" value="1"/>
</dbReference>
<reference evidence="4" key="1">
    <citation type="submission" date="2021-02" db="EMBL/GenBank/DDBJ databases">
        <authorList>
            <person name="Nowell W R."/>
        </authorList>
    </citation>
    <scope>NUCLEOTIDE SEQUENCE</scope>
</reference>
<dbReference type="EMBL" id="CAJOAY010002068">
    <property type="protein sequence ID" value="CAF3917636.1"/>
    <property type="molecule type" value="Genomic_DNA"/>
</dbReference>
<dbReference type="GO" id="GO:0003924">
    <property type="term" value="F:GTPase activity"/>
    <property type="evidence" value="ECO:0007669"/>
    <property type="project" value="InterPro"/>
</dbReference>
<dbReference type="InterPro" id="IPR002068">
    <property type="entry name" value="A-crystallin/Hsp20_dom"/>
</dbReference>
<protein>
    <recommendedName>
        <fullName evidence="3">SHSP domain-containing protein</fullName>
    </recommendedName>
</protein>
<dbReference type="PANTHER" id="PTHR34726:SF3">
    <property type="entry name" value="GUANYLATE-BINDING PROTEIN N-TERMINAL DOMAIN-CONTAINING PROTEIN-RELATED"/>
    <property type="match status" value="1"/>
</dbReference>
<dbReference type="AlphaFoldDB" id="A0A814CPT1"/>
<evidence type="ECO:0000313" key="6">
    <source>
        <dbReference type="Proteomes" id="UP000663891"/>
    </source>
</evidence>
<accession>A0A814CPT1</accession>
<dbReference type="CDD" id="cd06464">
    <property type="entry name" value="ACD_sHsps-like"/>
    <property type="match status" value="1"/>
</dbReference>
<name>A0A814CPT1_9BILA</name>
<evidence type="ECO:0000256" key="1">
    <source>
        <dbReference type="PROSITE-ProRule" id="PRU00285"/>
    </source>
</evidence>
<evidence type="ECO:0000256" key="2">
    <source>
        <dbReference type="RuleBase" id="RU003616"/>
    </source>
</evidence>
<evidence type="ECO:0000313" key="4">
    <source>
        <dbReference type="EMBL" id="CAF0943308.1"/>
    </source>
</evidence>
<sequence length="519" mass="58743">MIDNQIDKLRTTYNTVTQKITGEPKKERNPLNGTSSEQTALSTILGGLKLYNTNDAASKIYKSTNSLYDVVIRINNLSDLNTQGWEILVGNHTNNVIPNKVIVPNDDESEQIPDDKKEAVIVTVLGAYNRGKSYLLKKLCRINIPSGNIIHTEGISITAGRDNYTNIVFLDTAGTDTPVKNDEIEFKRATEALLREVVLHLATFLIIVVNRLRATDQIYIRQVLKYCRDTHIRKKIIIVHNLVDVETIEDVNTVIQKEIKLTFGGIDKKTQLQIGGTSKSIHYFESKQQNDIEIRHYVLAKSHSKAADIWNKQSLDGIMNLLQNSDNKNSLDIIKDMIMYINGKLPQLFKHNNGFSSSTAQPVLSIVQHDSLPYIVLADRKSRHNLLEEGYLLELSEKLVYDDAGYFVKNESGNWQPRYNLYEDDNEYCLIVELAGFSKGELETKAAEKSITITGTRSDLNNRMNYRIIRRSDILIGSFTLTIPFEADTVHNKIKSDRMDGFIKIVVPKKNLGVISVDL</sequence>
<dbReference type="Proteomes" id="UP000663891">
    <property type="component" value="Unassembled WGS sequence"/>
</dbReference>
<dbReference type="InterPro" id="IPR027417">
    <property type="entry name" value="P-loop_NTPase"/>
</dbReference>
<dbReference type="PANTHER" id="PTHR34726">
    <property type="entry name" value="GBP DOMAIN-CONTAINING PROTEIN"/>
    <property type="match status" value="1"/>
</dbReference>
<dbReference type="PROSITE" id="PS01031">
    <property type="entry name" value="SHSP"/>
    <property type="match status" value="1"/>
</dbReference>
<dbReference type="InterPro" id="IPR008978">
    <property type="entry name" value="HSP20-like_chaperone"/>
</dbReference>
<dbReference type="OrthoDB" id="10043329at2759"/>
<proteinExistence type="inferred from homology"/>